<dbReference type="Gene3D" id="3.40.50.300">
    <property type="entry name" value="P-loop containing nucleotide triphosphate hydrolases"/>
    <property type="match status" value="1"/>
</dbReference>
<feature type="domain" description="ABC transporter" evidence="5">
    <location>
        <begin position="1"/>
        <end position="211"/>
    </location>
</feature>
<dbReference type="InterPro" id="IPR003593">
    <property type="entry name" value="AAA+_ATPase"/>
</dbReference>
<gene>
    <name evidence="6" type="ORF">GCM10009727_39470</name>
</gene>
<dbReference type="PANTHER" id="PTHR43335:SF4">
    <property type="entry name" value="ABC TRANSPORTER, ATP-BINDING PROTEIN"/>
    <property type="match status" value="1"/>
</dbReference>
<reference evidence="6 7" key="1">
    <citation type="journal article" date="2019" name="Int. J. Syst. Evol. Microbiol.">
        <title>The Global Catalogue of Microorganisms (GCM) 10K type strain sequencing project: providing services to taxonomists for standard genome sequencing and annotation.</title>
        <authorList>
            <consortium name="The Broad Institute Genomics Platform"/>
            <consortium name="The Broad Institute Genome Sequencing Center for Infectious Disease"/>
            <person name="Wu L."/>
            <person name="Ma J."/>
        </authorList>
    </citation>
    <scope>NUCLEOTIDE SEQUENCE [LARGE SCALE GENOMIC DNA]</scope>
    <source>
        <strain evidence="6 7">JCM 13850</strain>
    </source>
</reference>
<evidence type="ECO:0000256" key="1">
    <source>
        <dbReference type="ARBA" id="ARBA00005417"/>
    </source>
</evidence>
<sequence>MDGLSFTAPPGSVTGFLGPNGAGKSTTMRMILGLDAPTAGTVTVNGRPYTGYRRPLLEVGALLDAGAVAGGRSARDHLRWLALSNGIPRSRVDEVLRQVGLASAARQSVGGFSLGMAQRLGIAAALLSDPPVLMFDEPVNGLDPDGVAWIRTLLRSLAGQGRTVFLSSHLMSEMALTADRLVIIGRGRLIAETGIGDLLAEDHVRVRCAEPDELSGLLAARGATVARGTDGALRVTGATAGEIGDLARTRGLGLLELSPQRTSLEERYMELTRDAAEYRSEAAAS</sequence>
<organism evidence="6 7">
    <name type="scientific">Actinomadura napierensis</name>
    <dbReference type="NCBI Taxonomy" id="267854"/>
    <lineage>
        <taxon>Bacteria</taxon>
        <taxon>Bacillati</taxon>
        <taxon>Actinomycetota</taxon>
        <taxon>Actinomycetes</taxon>
        <taxon>Streptosporangiales</taxon>
        <taxon>Thermomonosporaceae</taxon>
        <taxon>Actinomadura</taxon>
    </lineage>
</organism>
<evidence type="ECO:0000256" key="2">
    <source>
        <dbReference type="ARBA" id="ARBA00022448"/>
    </source>
</evidence>
<evidence type="ECO:0000259" key="5">
    <source>
        <dbReference type="PROSITE" id="PS50893"/>
    </source>
</evidence>
<name>A0ABN2ZGQ7_9ACTN</name>
<dbReference type="PANTHER" id="PTHR43335">
    <property type="entry name" value="ABC TRANSPORTER, ATP-BINDING PROTEIN"/>
    <property type="match status" value="1"/>
</dbReference>
<protein>
    <submittedName>
        <fullName evidence="6">ATP-binding cassette domain-containing protein</fullName>
    </submittedName>
</protein>
<dbReference type="PROSITE" id="PS00211">
    <property type="entry name" value="ABC_TRANSPORTER_1"/>
    <property type="match status" value="1"/>
</dbReference>
<keyword evidence="7" id="KW-1185">Reference proteome</keyword>
<comment type="similarity">
    <text evidence="1">Belongs to the ABC transporter superfamily.</text>
</comment>
<accession>A0ABN2ZGQ7</accession>
<dbReference type="EMBL" id="BAAAMR010000033">
    <property type="protein sequence ID" value="GAA2141747.1"/>
    <property type="molecule type" value="Genomic_DNA"/>
</dbReference>
<dbReference type="SUPFAM" id="SSF52540">
    <property type="entry name" value="P-loop containing nucleoside triphosphate hydrolases"/>
    <property type="match status" value="1"/>
</dbReference>
<proteinExistence type="inferred from homology"/>
<keyword evidence="4 6" id="KW-0067">ATP-binding</keyword>
<evidence type="ECO:0000256" key="4">
    <source>
        <dbReference type="ARBA" id="ARBA00022840"/>
    </source>
</evidence>
<dbReference type="InterPro" id="IPR027417">
    <property type="entry name" value="P-loop_NTPase"/>
</dbReference>
<keyword evidence="3" id="KW-0547">Nucleotide-binding</keyword>
<evidence type="ECO:0000256" key="3">
    <source>
        <dbReference type="ARBA" id="ARBA00022741"/>
    </source>
</evidence>
<keyword evidence="2" id="KW-0813">Transport</keyword>
<dbReference type="Proteomes" id="UP001501020">
    <property type="component" value="Unassembled WGS sequence"/>
</dbReference>
<dbReference type="SMART" id="SM00382">
    <property type="entry name" value="AAA"/>
    <property type="match status" value="1"/>
</dbReference>
<dbReference type="GO" id="GO:0005524">
    <property type="term" value="F:ATP binding"/>
    <property type="evidence" value="ECO:0007669"/>
    <property type="project" value="UniProtKB-KW"/>
</dbReference>
<dbReference type="InterPro" id="IPR003439">
    <property type="entry name" value="ABC_transporter-like_ATP-bd"/>
</dbReference>
<dbReference type="PROSITE" id="PS50893">
    <property type="entry name" value="ABC_TRANSPORTER_2"/>
    <property type="match status" value="1"/>
</dbReference>
<dbReference type="Pfam" id="PF00005">
    <property type="entry name" value="ABC_tran"/>
    <property type="match status" value="1"/>
</dbReference>
<dbReference type="InterPro" id="IPR017871">
    <property type="entry name" value="ABC_transporter-like_CS"/>
</dbReference>
<evidence type="ECO:0000313" key="7">
    <source>
        <dbReference type="Proteomes" id="UP001501020"/>
    </source>
</evidence>
<comment type="caution">
    <text evidence="6">The sequence shown here is derived from an EMBL/GenBank/DDBJ whole genome shotgun (WGS) entry which is preliminary data.</text>
</comment>
<evidence type="ECO:0000313" key="6">
    <source>
        <dbReference type="EMBL" id="GAA2141747.1"/>
    </source>
</evidence>